<keyword evidence="1" id="KW-0378">Hydrolase</keyword>
<protein>
    <submittedName>
        <fullName evidence="1">Alpha/beta fold hydrolase</fullName>
    </submittedName>
</protein>
<comment type="caution">
    <text evidence="1">The sequence shown here is derived from an EMBL/GenBank/DDBJ whole genome shotgun (WGS) entry which is preliminary data.</text>
</comment>
<gene>
    <name evidence="1" type="ORF">ACEZ3G_05745</name>
</gene>
<organism evidence="1 2">
    <name type="scientific">Meishania litoralis</name>
    <dbReference type="NCBI Taxonomy" id="3434685"/>
    <lineage>
        <taxon>Bacteria</taxon>
        <taxon>Pseudomonadati</taxon>
        <taxon>Bacteroidota</taxon>
        <taxon>Flavobacteriia</taxon>
        <taxon>Flavobacteriales</taxon>
        <taxon>Flavobacteriaceae</taxon>
        <taxon>Meishania</taxon>
    </lineage>
</organism>
<keyword evidence="2" id="KW-1185">Reference proteome</keyword>
<reference evidence="1" key="1">
    <citation type="submission" date="2024-09" db="EMBL/GenBank/DDBJ databases">
        <authorList>
            <person name="Liu J."/>
        </authorList>
    </citation>
    <scope>NUCLEOTIDE SEQUENCE</scope>
    <source>
        <strain evidence="1">NBU2967</strain>
    </source>
</reference>
<sequence length="343" mass="37982">MAGMVKSARYLSILFLILSLLGCAPIPKLSKEQRRTIRSVLKTAPPEVVKGQTGYAVNDGNKIWYEQIPAKTNKKGTVLLIMGNGQDALAWPPDFISYFNDAGYEIIRFDHRGTGLSSYVKKWKKLDPYTLNDMADDAIAILDTLAIEKAHIVGASMGGMIAQLIAIEHPERSATLTSIMSSGHVMDDKLPPMSNEVLPKMISAVLNHGFFGNKKGQIKRQIVQKRILMGGATGEIDVKTLTEVSYYNLKKRDGYNLMAARHHFAAILLSGSRYDQLSNLKIPVLLVHGEKDPVMPIEHSKKLDSIIPGSTHLWIENMGHDLPDEAIPEITAKIISNLTRKED</sequence>
<dbReference type="Proteomes" id="UP001595191">
    <property type="component" value="Unassembled WGS sequence"/>
</dbReference>
<evidence type="ECO:0000313" key="2">
    <source>
        <dbReference type="Proteomes" id="UP001595191"/>
    </source>
</evidence>
<name>A0ACC7LIC0_9FLAO</name>
<dbReference type="EMBL" id="JBHFPV010000001">
    <property type="protein sequence ID" value="MFH6602971.1"/>
    <property type="molecule type" value="Genomic_DNA"/>
</dbReference>
<accession>A0ACC7LIC0</accession>
<proteinExistence type="predicted"/>
<evidence type="ECO:0000313" key="1">
    <source>
        <dbReference type="EMBL" id="MFH6602971.1"/>
    </source>
</evidence>